<dbReference type="Proteomes" id="UP000207763">
    <property type="component" value="Segment"/>
</dbReference>
<reference evidence="2 3" key="1">
    <citation type="journal article" date="2015" name="Genome Announc.">
        <title>Genome Sequences of Mycobacteriophages Luchador and Nerujay.</title>
        <authorList>
            <person name="Pope W.H."/>
            <person name="Ahmed T."/>
            <person name="Drobitch M.K."/>
            <person name="Early D.R."/>
            <person name="Eljamri S."/>
            <person name="Kasturiarachi N.S."/>
            <person name="Klonicki E.F."/>
            <person name="Manjooran D.T."/>
            <person name="Ni Chochlain A.N."/>
            <person name="Puglionesi A.O."/>
            <person name="Rajakumar V."/>
            <person name="Shindle K.A."/>
            <person name="Tran M.T."/>
            <person name="Brown B.R."/>
            <person name="Churilla B.M."/>
            <person name="Cohen K.L."/>
            <person name="Wilkes K.E."/>
            <person name="Grubb S.R."/>
            <person name="Warner M.H."/>
            <person name="Bowman C.A."/>
            <person name="Russell D.A."/>
            <person name="Hatfull G.F."/>
        </authorList>
    </citation>
    <scope>NUCLEOTIDE SEQUENCE [LARGE SCALE GENOMIC DNA]</scope>
</reference>
<dbReference type="GeneID" id="26630133"/>
<protein>
    <submittedName>
        <fullName evidence="2">Uncharacterized protein</fullName>
    </submittedName>
</protein>
<feature type="region of interest" description="Disordered" evidence="1">
    <location>
        <begin position="1"/>
        <end position="47"/>
    </location>
</feature>
<evidence type="ECO:0000313" key="3">
    <source>
        <dbReference type="Proteomes" id="UP000207763"/>
    </source>
</evidence>
<dbReference type="RefSeq" id="YP_009203143.1">
    <property type="nucleotide sequence ID" value="NC_028849.1"/>
</dbReference>
<feature type="compositionally biased region" description="Basic and acidic residues" evidence="1">
    <location>
        <begin position="26"/>
        <end position="47"/>
    </location>
</feature>
<accession>A0A0F6WDN5</accession>
<organism evidence="2 3">
    <name type="scientific">Mycobacterium phage Luchador</name>
    <dbReference type="NCBI Taxonomy" id="1647300"/>
    <lineage>
        <taxon>Viruses</taxon>
        <taxon>Duplodnaviria</taxon>
        <taxon>Heunggongvirae</taxon>
        <taxon>Uroviricota</taxon>
        <taxon>Caudoviricetes</taxon>
        <taxon>Luchadorvirus</taxon>
        <taxon>Luchadorvirus luchador</taxon>
        <taxon>Lucadorvirus luchador</taxon>
    </lineage>
</organism>
<gene>
    <name evidence="2" type="primary">84</name>
    <name evidence="2" type="ORF">SEA_LUCHADOR_84</name>
</gene>
<evidence type="ECO:0000313" key="2">
    <source>
        <dbReference type="EMBL" id="AKF14248.1"/>
    </source>
</evidence>
<dbReference type="EMBL" id="KR080193">
    <property type="protein sequence ID" value="AKF14248.1"/>
    <property type="molecule type" value="Genomic_DNA"/>
</dbReference>
<name>A0A0F6WDN5_9CAUD</name>
<proteinExistence type="predicted"/>
<dbReference type="KEGG" id="vg:26630133"/>
<sequence length="47" mass="5421">MSDSGREHAEKRAAQAAAARKHANRKREMTRPGKGNRSDWKKEEETR</sequence>
<keyword evidence="3" id="KW-1185">Reference proteome</keyword>
<evidence type="ECO:0000256" key="1">
    <source>
        <dbReference type="SAM" id="MobiDB-lite"/>
    </source>
</evidence>
<feature type="compositionally biased region" description="Basic and acidic residues" evidence="1">
    <location>
        <begin position="1"/>
        <end position="13"/>
    </location>
</feature>